<proteinExistence type="inferred from homology"/>
<feature type="domain" description="AMP-dependent synthetase/ligase" evidence="4">
    <location>
        <begin position="32"/>
        <end position="393"/>
    </location>
</feature>
<dbReference type="PANTHER" id="PTHR43767">
    <property type="entry name" value="LONG-CHAIN-FATTY-ACID--COA LIGASE"/>
    <property type="match status" value="1"/>
</dbReference>
<dbReference type="Proteomes" id="UP000030588">
    <property type="component" value="Unassembled WGS sequence"/>
</dbReference>
<evidence type="ECO:0000259" key="5">
    <source>
        <dbReference type="Pfam" id="PF13193"/>
    </source>
</evidence>
<evidence type="ECO:0000259" key="4">
    <source>
        <dbReference type="Pfam" id="PF00501"/>
    </source>
</evidence>
<evidence type="ECO:0000256" key="2">
    <source>
        <dbReference type="ARBA" id="ARBA00006432"/>
    </source>
</evidence>
<name>A0A0A6XZ29_9BACI</name>
<evidence type="ECO:0000256" key="1">
    <source>
        <dbReference type="ARBA" id="ARBA00004924"/>
    </source>
</evidence>
<organism evidence="6 7">
    <name type="scientific">Heyndrickxia ginsengihumi</name>
    <dbReference type="NCBI Taxonomy" id="363870"/>
    <lineage>
        <taxon>Bacteria</taxon>
        <taxon>Bacillati</taxon>
        <taxon>Bacillota</taxon>
        <taxon>Bacilli</taxon>
        <taxon>Bacillales</taxon>
        <taxon>Bacillaceae</taxon>
        <taxon>Heyndrickxia</taxon>
    </lineage>
</organism>
<dbReference type="Gene3D" id="2.30.38.10">
    <property type="entry name" value="Luciferase, Domain 3"/>
    <property type="match status" value="1"/>
</dbReference>
<dbReference type="CDD" id="cd05920">
    <property type="entry name" value="23DHB-AMP_lg"/>
    <property type="match status" value="1"/>
</dbReference>
<keyword evidence="6" id="KW-0548">Nucleotidyltransferase</keyword>
<dbReference type="OrthoDB" id="9757771at2"/>
<dbReference type="PANTHER" id="PTHR43767:SF1">
    <property type="entry name" value="NONRIBOSOMAL PEPTIDE SYNTHASE PES1 (EUROFUNG)-RELATED"/>
    <property type="match status" value="1"/>
</dbReference>
<evidence type="ECO:0000313" key="7">
    <source>
        <dbReference type="Proteomes" id="UP000030588"/>
    </source>
</evidence>
<comment type="similarity">
    <text evidence="2">Belongs to the ATP-dependent AMP-binding enzyme family.</text>
</comment>
<keyword evidence="3" id="KW-0436">Ligase</keyword>
<dbReference type="InterPro" id="IPR045851">
    <property type="entry name" value="AMP-bd_C_sf"/>
</dbReference>
<dbReference type="GO" id="GO:0008668">
    <property type="term" value="F:2,3-dihydroxybenzoate--[aryl-carrier protein] ligase"/>
    <property type="evidence" value="ECO:0007669"/>
    <property type="project" value="InterPro"/>
</dbReference>
<dbReference type="GO" id="GO:0016779">
    <property type="term" value="F:nucleotidyltransferase activity"/>
    <property type="evidence" value="ECO:0007669"/>
    <property type="project" value="UniProtKB-KW"/>
</dbReference>
<dbReference type="Pfam" id="PF00501">
    <property type="entry name" value="AMP-binding"/>
    <property type="match status" value="1"/>
</dbReference>
<feature type="domain" description="AMP-binding enzyme C-terminal" evidence="5">
    <location>
        <begin position="444"/>
        <end position="519"/>
    </location>
</feature>
<sequence>MLDGCTPWPEDFAKFYRKEGCWQGETFGEMLRERGKTFGNRIAITCQNQHISYQELDRKVDQLAAGFCRLGIGKNDRVIVQLPNKIEFFESIFALFRIGAIPVFALPSHRYNEIHYFSEFCNAKAYIIPDEYMGFDYRVLARKVQQSILNLKHIIVVGDSEEFLELSNLYMDPMVYPKIQSDDIAFLQLSGGSTGISKLIPRTHDDYIYSLRKSVEICRLNSDSVYLAVLPIAHNYPLSSPGVLGTLYAGGKIVLSASPSPDEAFPLIEKERVTITAVVPPLAHIWLDAVSTRSFDLSSLQVLQVGGSKFSSEAARRVKPIFGCKLQQVFGMAEGLVNYTRLDDPEEIIVNTQGKPMSEYDEILIVDEEDNELKHGQVGELLTRGPYTIRGYYKADHHNARAFTDDGFYRTGDLAKMNDSGYLIVEGRAKDQINRGGEKVSAEEIENHLFAHPSVLDVAVISIPDKFLGEAICACMISRKRSIEITAIRDFLKERGLATYKIPDRIEFVNDFPKTPVGKINKRALREIITNQLYVENS</sequence>
<dbReference type="EC" id="2.7.7.58" evidence="6"/>
<accession>A0A0A6XZ29</accession>
<dbReference type="FunFam" id="2.30.38.10:FF:000003">
    <property type="entry name" value="Vibriobactin-specific 2,3-dihydroxybenzoate-AMP ligase"/>
    <property type="match status" value="1"/>
</dbReference>
<dbReference type="PROSITE" id="PS00455">
    <property type="entry name" value="AMP_BINDING"/>
    <property type="match status" value="1"/>
</dbReference>
<dbReference type="Pfam" id="PF13193">
    <property type="entry name" value="AMP-binding_C"/>
    <property type="match status" value="1"/>
</dbReference>
<protein>
    <submittedName>
        <fullName evidence="6">Enterobactin synthase subunit E</fullName>
        <ecNumber evidence="6">2.7.7.58</ecNumber>
    </submittedName>
</protein>
<dbReference type="InterPro" id="IPR000873">
    <property type="entry name" value="AMP-dep_synth/lig_dom"/>
</dbReference>
<dbReference type="InterPro" id="IPR025110">
    <property type="entry name" value="AMP-bd_C"/>
</dbReference>
<comment type="pathway">
    <text evidence="1">Siderophore biosynthesis.</text>
</comment>
<dbReference type="InterPro" id="IPR050237">
    <property type="entry name" value="ATP-dep_AMP-bd_enzyme"/>
</dbReference>
<dbReference type="GO" id="GO:0019290">
    <property type="term" value="P:siderophore biosynthetic process"/>
    <property type="evidence" value="ECO:0007669"/>
    <property type="project" value="InterPro"/>
</dbReference>
<dbReference type="STRING" id="363870.NG54_09665"/>
<comment type="caution">
    <text evidence="6">The sequence shown here is derived from an EMBL/GenBank/DDBJ whole genome shotgun (WGS) entry which is preliminary data.</text>
</comment>
<dbReference type="EMBL" id="JRUN01000025">
    <property type="protein sequence ID" value="KHD85362.1"/>
    <property type="molecule type" value="Genomic_DNA"/>
</dbReference>
<evidence type="ECO:0000313" key="6">
    <source>
        <dbReference type="EMBL" id="KHD85362.1"/>
    </source>
</evidence>
<dbReference type="Gene3D" id="3.30.300.30">
    <property type="match status" value="1"/>
</dbReference>
<dbReference type="SUPFAM" id="SSF56801">
    <property type="entry name" value="Acetyl-CoA synthetase-like"/>
    <property type="match status" value="1"/>
</dbReference>
<gene>
    <name evidence="6" type="primary">entE</name>
    <name evidence="6" type="ORF">NG54_09665</name>
</gene>
<dbReference type="InterPro" id="IPR011963">
    <property type="entry name" value="DHB_AMP_lig"/>
</dbReference>
<dbReference type="RefSeq" id="WP_035354639.1">
    <property type="nucleotide sequence ID" value="NZ_JBCNCG010000022.1"/>
</dbReference>
<dbReference type="NCBIfam" id="TIGR02275">
    <property type="entry name" value="DHB_AMP_lig"/>
    <property type="match status" value="1"/>
</dbReference>
<reference evidence="6 7" key="1">
    <citation type="submission" date="2014-10" db="EMBL/GenBank/DDBJ databases">
        <title>Draft genome of phytase producing Bacillus ginsengihumi strain M2.11.</title>
        <authorList>
            <person name="Toymentseva A."/>
            <person name="Boulygina E.A."/>
            <person name="Kazakov S.V."/>
            <person name="Kayumov I."/>
            <person name="Suleimanova A.D."/>
            <person name="Mardanova A.M."/>
            <person name="Maria S.N."/>
            <person name="Sergey M.Y."/>
            <person name="Sharipova M.R."/>
        </authorList>
    </citation>
    <scope>NUCLEOTIDE SEQUENCE [LARGE SCALE GENOMIC DNA]</scope>
    <source>
        <strain evidence="6 7">M2.11</strain>
    </source>
</reference>
<evidence type="ECO:0000256" key="3">
    <source>
        <dbReference type="ARBA" id="ARBA00022598"/>
    </source>
</evidence>
<dbReference type="AlphaFoldDB" id="A0A0A6XZ29"/>
<keyword evidence="6" id="KW-0808">Transferase</keyword>
<dbReference type="Gene3D" id="3.40.50.980">
    <property type="match status" value="2"/>
</dbReference>
<dbReference type="FunFam" id="3.30.300.30:FF:000008">
    <property type="entry name" value="2,3-dihydroxybenzoate-AMP ligase"/>
    <property type="match status" value="1"/>
</dbReference>
<dbReference type="InterPro" id="IPR020845">
    <property type="entry name" value="AMP-binding_CS"/>
</dbReference>
<dbReference type="FunFam" id="3.40.50.980:FF:000003">
    <property type="entry name" value="Vibriobactin-specific 2,3-dihydroxybenzoate-AMP ligase"/>
    <property type="match status" value="1"/>
</dbReference>